<dbReference type="AlphaFoldDB" id="A0A7W7Y5B7"/>
<organism evidence="2 3">
    <name type="scientific">Desulfurispira natronophila</name>
    <dbReference type="NCBI Taxonomy" id="682562"/>
    <lineage>
        <taxon>Bacteria</taxon>
        <taxon>Pseudomonadati</taxon>
        <taxon>Chrysiogenota</taxon>
        <taxon>Chrysiogenia</taxon>
        <taxon>Chrysiogenales</taxon>
        <taxon>Chrysiogenaceae</taxon>
        <taxon>Desulfurispira</taxon>
    </lineage>
</organism>
<name>A0A7W7Y5B7_9BACT</name>
<gene>
    <name evidence="2" type="ORF">HNR37_001711</name>
</gene>
<feature type="chain" id="PRO_5031030306" evidence="1">
    <location>
        <begin position="20"/>
        <end position="147"/>
    </location>
</feature>
<proteinExistence type="predicted"/>
<comment type="caution">
    <text evidence="2">The sequence shown here is derived from an EMBL/GenBank/DDBJ whole genome shotgun (WGS) entry which is preliminary data.</text>
</comment>
<evidence type="ECO:0000313" key="3">
    <source>
        <dbReference type="Proteomes" id="UP000528322"/>
    </source>
</evidence>
<dbReference type="RefSeq" id="WP_183732777.1">
    <property type="nucleotide sequence ID" value="NZ_JACHID010000010.1"/>
</dbReference>
<dbReference type="Proteomes" id="UP000528322">
    <property type="component" value="Unassembled WGS sequence"/>
</dbReference>
<feature type="signal peptide" evidence="1">
    <location>
        <begin position="1"/>
        <end position="19"/>
    </location>
</feature>
<reference evidence="2 3" key="1">
    <citation type="submission" date="2020-08" db="EMBL/GenBank/DDBJ databases">
        <title>Genomic Encyclopedia of Type Strains, Phase IV (KMG-IV): sequencing the most valuable type-strain genomes for metagenomic binning, comparative biology and taxonomic classification.</title>
        <authorList>
            <person name="Goeker M."/>
        </authorList>
    </citation>
    <scope>NUCLEOTIDE SEQUENCE [LARGE SCALE GENOMIC DNA]</scope>
    <source>
        <strain evidence="2 3">DSM 22071</strain>
    </source>
</reference>
<accession>A0A7W7Y5B7</accession>
<sequence>MTKLIHYIALLLVPMGAYANPAEREENLDSSAFDIEYSNPIPQLGVNLHFDEIDTDEISDMDDFREAISSLSLTLGSLAPPKDMEFTLSGGEFSFLIDDLVYYAERESPLDMEQRVVTPQREQLRTLRHSDTVDFRQEPFAFLKNQM</sequence>
<keyword evidence="1" id="KW-0732">Signal</keyword>
<keyword evidence="3" id="KW-1185">Reference proteome</keyword>
<evidence type="ECO:0000313" key="2">
    <source>
        <dbReference type="EMBL" id="MBB5022376.1"/>
    </source>
</evidence>
<dbReference type="EMBL" id="JACHID010000010">
    <property type="protein sequence ID" value="MBB5022376.1"/>
    <property type="molecule type" value="Genomic_DNA"/>
</dbReference>
<evidence type="ECO:0000256" key="1">
    <source>
        <dbReference type="SAM" id="SignalP"/>
    </source>
</evidence>
<protein>
    <submittedName>
        <fullName evidence="2">Uncharacterized protein</fullName>
    </submittedName>
</protein>